<feature type="region of interest" description="Disordered" evidence="1">
    <location>
        <begin position="55"/>
        <end position="95"/>
    </location>
</feature>
<reference evidence="3 4" key="4">
    <citation type="journal article" date="2011" name="BMC Genomics">
        <title>RNA-Seq improves annotation of protein-coding genes in the cucumber genome.</title>
        <authorList>
            <person name="Li Z."/>
            <person name="Zhang Z."/>
            <person name="Yan P."/>
            <person name="Huang S."/>
            <person name="Fei Z."/>
            <person name="Lin K."/>
        </authorList>
    </citation>
    <scope>NUCLEOTIDE SEQUENCE [LARGE SCALE GENOMIC DNA]</scope>
    <source>
        <strain evidence="4">cv. 9930</strain>
    </source>
</reference>
<reference evidence="3 4" key="1">
    <citation type="journal article" date="2009" name="Nat. Genet.">
        <title>The genome of the cucumber, Cucumis sativus L.</title>
        <authorList>
            <person name="Huang S."/>
            <person name="Li R."/>
            <person name="Zhang Z."/>
            <person name="Li L."/>
            <person name="Gu X."/>
            <person name="Fan W."/>
            <person name="Lucas W.J."/>
            <person name="Wang X."/>
            <person name="Xie B."/>
            <person name="Ni P."/>
            <person name="Ren Y."/>
            <person name="Zhu H."/>
            <person name="Li J."/>
            <person name="Lin K."/>
            <person name="Jin W."/>
            <person name="Fei Z."/>
            <person name="Li G."/>
            <person name="Staub J."/>
            <person name="Kilian A."/>
            <person name="van der Vossen E.A."/>
            <person name="Wu Y."/>
            <person name="Guo J."/>
            <person name="He J."/>
            <person name="Jia Z."/>
            <person name="Ren Y."/>
            <person name="Tian G."/>
            <person name="Lu Y."/>
            <person name="Ruan J."/>
            <person name="Qian W."/>
            <person name="Wang M."/>
            <person name="Huang Q."/>
            <person name="Li B."/>
            <person name="Xuan Z."/>
            <person name="Cao J."/>
            <person name="Asan"/>
            <person name="Wu Z."/>
            <person name="Zhang J."/>
            <person name="Cai Q."/>
            <person name="Bai Y."/>
            <person name="Zhao B."/>
            <person name="Han Y."/>
            <person name="Li Y."/>
            <person name="Li X."/>
            <person name="Wang S."/>
            <person name="Shi Q."/>
            <person name="Liu S."/>
            <person name="Cho W.K."/>
            <person name="Kim J.Y."/>
            <person name="Xu Y."/>
            <person name="Heller-Uszynska K."/>
            <person name="Miao H."/>
            <person name="Cheng Z."/>
            <person name="Zhang S."/>
            <person name="Wu J."/>
            <person name="Yang Y."/>
            <person name="Kang H."/>
            <person name="Li M."/>
            <person name="Liang H."/>
            <person name="Ren X."/>
            <person name="Shi Z."/>
            <person name="Wen M."/>
            <person name="Jian M."/>
            <person name="Yang H."/>
            <person name="Zhang G."/>
            <person name="Yang Z."/>
            <person name="Chen R."/>
            <person name="Liu S."/>
            <person name="Li J."/>
            <person name="Ma L."/>
            <person name="Liu H."/>
            <person name="Zhou Y."/>
            <person name="Zhao J."/>
            <person name="Fang X."/>
            <person name="Li G."/>
            <person name="Fang L."/>
            <person name="Li Y."/>
            <person name="Liu D."/>
            <person name="Zheng H."/>
            <person name="Zhang Y."/>
            <person name="Qin N."/>
            <person name="Li Z."/>
            <person name="Yang G."/>
            <person name="Yang S."/>
            <person name="Bolund L."/>
            <person name="Kristiansen K."/>
            <person name="Zheng H."/>
            <person name="Li S."/>
            <person name="Zhang X."/>
            <person name="Yang H."/>
            <person name="Wang J."/>
            <person name="Sun R."/>
            <person name="Zhang B."/>
            <person name="Jiang S."/>
            <person name="Wang J."/>
            <person name="Du Y."/>
            <person name="Li S."/>
        </authorList>
    </citation>
    <scope>NUCLEOTIDE SEQUENCE [LARGE SCALE GENOMIC DNA]</scope>
    <source>
        <strain evidence="4">cv. 9930</strain>
    </source>
</reference>
<sequence length="95" mass="10306">MGCSTANIVILTIFVASIALRLPTETTARAIADPYPLSWPRLLIYNTVMKVRLNDEAGSGEGSGDDESDPPLKEEKGSRKPWPKNPVSKSPPPPF</sequence>
<dbReference type="Gramene" id="KGN46158">
    <property type="protein sequence ID" value="KGN46158"/>
    <property type="gene ID" value="Csa_6G058720"/>
</dbReference>
<proteinExistence type="predicted"/>
<accession>A0A0A0K9K2</accession>
<gene>
    <name evidence="3" type="ORF">Csa_6G058720</name>
</gene>
<reference evidence="3 4" key="2">
    <citation type="journal article" date="2009" name="PLoS ONE">
        <title>An integrated genetic and cytogenetic map of the cucumber genome.</title>
        <authorList>
            <person name="Ren Y."/>
            <person name="Zhang Z."/>
            <person name="Liu J."/>
            <person name="Staub J.E."/>
            <person name="Han Y."/>
            <person name="Cheng Z."/>
            <person name="Li X."/>
            <person name="Lu J."/>
            <person name="Miao H."/>
            <person name="Kang H."/>
            <person name="Xie B."/>
            <person name="Gu X."/>
            <person name="Wang X."/>
            <person name="Du Y."/>
            <person name="Jin W."/>
            <person name="Huang S."/>
        </authorList>
    </citation>
    <scope>NUCLEOTIDE SEQUENCE [LARGE SCALE GENOMIC DNA]</scope>
    <source>
        <strain evidence="4">cv. 9930</strain>
    </source>
</reference>
<name>A0A0A0K9K2_CUCSA</name>
<evidence type="ECO:0000313" key="4">
    <source>
        <dbReference type="Proteomes" id="UP000029981"/>
    </source>
</evidence>
<feature type="chain" id="PRO_5001965072" evidence="2">
    <location>
        <begin position="20"/>
        <end position="95"/>
    </location>
</feature>
<evidence type="ECO:0000256" key="1">
    <source>
        <dbReference type="SAM" id="MobiDB-lite"/>
    </source>
</evidence>
<evidence type="ECO:0000256" key="2">
    <source>
        <dbReference type="SAM" id="SignalP"/>
    </source>
</evidence>
<organism evidence="3 4">
    <name type="scientific">Cucumis sativus</name>
    <name type="common">Cucumber</name>
    <dbReference type="NCBI Taxonomy" id="3659"/>
    <lineage>
        <taxon>Eukaryota</taxon>
        <taxon>Viridiplantae</taxon>
        <taxon>Streptophyta</taxon>
        <taxon>Embryophyta</taxon>
        <taxon>Tracheophyta</taxon>
        <taxon>Spermatophyta</taxon>
        <taxon>Magnoliopsida</taxon>
        <taxon>eudicotyledons</taxon>
        <taxon>Gunneridae</taxon>
        <taxon>Pentapetalae</taxon>
        <taxon>rosids</taxon>
        <taxon>fabids</taxon>
        <taxon>Cucurbitales</taxon>
        <taxon>Cucurbitaceae</taxon>
        <taxon>Benincaseae</taxon>
        <taxon>Cucumis</taxon>
    </lineage>
</organism>
<keyword evidence="2" id="KW-0732">Signal</keyword>
<protein>
    <submittedName>
        <fullName evidence="3">Uncharacterized protein</fullName>
    </submittedName>
</protein>
<reference evidence="3 4" key="3">
    <citation type="journal article" date="2010" name="BMC Genomics">
        <title>Transcriptome sequencing and comparative analysis of cucumber flowers with different sex types.</title>
        <authorList>
            <person name="Guo S."/>
            <person name="Zheng Y."/>
            <person name="Joung J.G."/>
            <person name="Liu S."/>
            <person name="Zhang Z."/>
            <person name="Crasta O.R."/>
            <person name="Sobral B.W."/>
            <person name="Xu Y."/>
            <person name="Huang S."/>
            <person name="Fei Z."/>
        </authorList>
    </citation>
    <scope>NUCLEOTIDE SEQUENCE [LARGE SCALE GENOMIC DNA]</scope>
    <source>
        <strain evidence="4">cv. 9930</strain>
    </source>
</reference>
<evidence type="ECO:0000313" key="3">
    <source>
        <dbReference type="EMBL" id="KGN46158.1"/>
    </source>
</evidence>
<keyword evidence="4" id="KW-1185">Reference proteome</keyword>
<dbReference type="Proteomes" id="UP000029981">
    <property type="component" value="Chromosome 6"/>
</dbReference>
<dbReference type="AlphaFoldDB" id="A0A0A0K9K2"/>
<dbReference type="EMBL" id="CM002927">
    <property type="protein sequence ID" value="KGN46158.1"/>
    <property type="molecule type" value="Genomic_DNA"/>
</dbReference>
<feature type="signal peptide" evidence="2">
    <location>
        <begin position="1"/>
        <end position="19"/>
    </location>
</feature>